<sequence>MIISSRLERRLSITATALLTAAAFAMPIKTRTSTESRPSANYVNVAEAGTNDRTYRDHGRARPR</sequence>
<dbReference type="Proteomes" id="UP000550508">
    <property type="component" value="Unassembled WGS sequence"/>
</dbReference>
<gene>
    <name evidence="3" type="ORF">HQ945_06985</name>
</gene>
<comment type="caution">
    <text evidence="3">The sequence shown here is derived from an EMBL/GenBank/DDBJ whole genome shotgun (WGS) entry which is preliminary data.</text>
</comment>
<feature type="compositionally biased region" description="Basic and acidic residues" evidence="1">
    <location>
        <begin position="53"/>
        <end position="64"/>
    </location>
</feature>
<protein>
    <submittedName>
        <fullName evidence="3">Uncharacterized protein</fullName>
    </submittedName>
</protein>
<proteinExistence type="predicted"/>
<dbReference type="RefSeq" id="WP_174207838.1">
    <property type="nucleotide sequence ID" value="NZ_JABUMX010000001.1"/>
</dbReference>
<keyword evidence="4" id="KW-1185">Reference proteome</keyword>
<reference evidence="3 4" key="1">
    <citation type="submission" date="2020-05" db="EMBL/GenBank/DDBJ databases">
        <authorList>
            <person name="Kim M.K."/>
        </authorList>
    </citation>
    <scope>NUCLEOTIDE SEQUENCE [LARGE SCALE GENOMIC DNA]</scope>
    <source>
        <strain evidence="3 4">BT25</strain>
    </source>
</reference>
<feature type="compositionally biased region" description="Polar residues" evidence="1">
    <location>
        <begin position="30"/>
        <end position="42"/>
    </location>
</feature>
<accession>A0A849VPP1</accession>
<keyword evidence="2" id="KW-0732">Signal</keyword>
<feature type="chain" id="PRO_5032416847" evidence="2">
    <location>
        <begin position="26"/>
        <end position="64"/>
    </location>
</feature>
<feature type="region of interest" description="Disordered" evidence="1">
    <location>
        <begin position="30"/>
        <end position="64"/>
    </location>
</feature>
<evidence type="ECO:0000313" key="4">
    <source>
        <dbReference type="Proteomes" id="UP000550508"/>
    </source>
</evidence>
<organism evidence="3 4">
    <name type="scientific">Phyllobacterium pellucidum</name>
    <dbReference type="NCBI Taxonomy" id="2740464"/>
    <lineage>
        <taxon>Bacteria</taxon>
        <taxon>Pseudomonadati</taxon>
        <taxon>Pseudomonadota</taxon>
        <taxon>Alphaproteobacteria</taxon>
        <taxon>Hyphomicrobiales</taxon>
        <taxon>Phyllobacteriaceae</taxon>
        <taxon>Phyllobacterium</taxon>
    </lineage>
</organism>
<evidence type="ECO:0000256" key="1">
    <source>
        <dbReference type="SAM" id="MobiDB-lite"/>
    </source>
</evidence>
<dbReference type="EMBL" id="JABUMX010000001">
    <property type="protein sequence ID" value="NTS30994.1"/>
    <property type="molecule type" value="Genomic_DNA"/>
</dbReference>
<evidence type="ECO:0000313" key="3">
    <source>
        <dbReference type="EMBL" id="NTS30994.1"/>
    </source>
</evidence>
<evidence type="ECO:0000256" key="2">
    <source>
        <dbReference type="SAM" id="SignalP"/>
    </source>
</evidence>
<feature type="signal peptide" evidence="2">
    <location>
        <begin position="1"/>
        <end position="25"/>
    </location>
</feature>
<dbReference type="AlphaFoldDB" id="A0A849VPP1"/>
<name>A0A849VPP1_9HYPH</name>